<evidence type="ECO:0000313" key="1">
    <source>
        <dbReference type="EMBL" id="ACL55601.1"/>
    </source>
</evidence>
<name>B8IDM9_METNO</name>
<dbReference type="Proteomes" id="UP000008207">
    <property type="component" value="Chromosome"/>
</dbReference>
<accession>B8IDM9</accession>
<sequence length="135" mass="15223">MTPLELAGLLKDYGPWSLLALTLLAMSYLQRRYDAVTEKYQSNLEALIGKLAVTVERNNGTNAAVTAALESRTGIFERLHEAVEQAKAETRTLITDLKNHGVINDQWTREKLDMTVGRIETILEHIDELRRGMGR</sequence>
<organism evidence="1 2">
    <name type="scientific">Methylobacterium nodulans (strain LMG 21967 / CNCM I-2342 / ORS 2060)</name>
    <dbReference type="NCBI Taxonomy" id="460265"/>
    <lineage>
        <taxon>Bacteria</taxon>
        <taxon>Pseudomonadati</taxon>
        <taxon>Pseudomonadota</taxon>
        <taxon>Alphaproteobacteria</taxon>
        <taxon>Hyphomicrobiales</taxon>
        <taxon>Methylobacteriaceae</taxon>
        <taxon>Methylobacterium</taxon>
    </lineage>
</organism>
<gene>
    <name evidence="1" type="ordered locus">Mnod_0564</name>
</gene>
<dbReference type="HOGENOM" id="CLU_155833_0_0_5"/>
<dbReference type="RefSeq" id="WP_015927311.1">
    <property type="nucleotide sequence ID" value="NC_011894.1"/>
</dbReference>
<dbReference type="OrthoDB" id="8007138at2"/>
<keyword evidence="2" id="KW-1185">Reference proteome</keyword>
<reference evidence="1 2" key="1">
    <citation type="submission" date="2009-01" db="EMBL/GenBank/DDBJ databases">
        <title>Complete sequence of chromosome of Methylobacterium nodulans ORS 2060.</title>
        <authorList>
            <consortium name="US DOE Joint Genome Institute"/>
            <person name="Lucas S."/>
            <person name="Copeland A."/>
            <person name="Lapidus A."/>
            <person name="Glavina del Rio T."/>
            <person name="Dalin E."/>
            <person name="Tice H."/>
            <person name="Bruce D."/>
            <person name="Goodwin L."/>
            <person name="Pitluck S."/>
            <person name="Sims D."/>
            <person name="Brettin T."/>
            <person name="Detter J.C."/>
            <person name="Han C."/>
            <person name="Larimer F."/>
            <person name="Land M."/>
            <person name="Hauser L."/>
            <person name="Kyrpides N."/>
            <person name="Ivanova N."/>
            <person name="Marx C.J."/>
            <person name="Richardson P."/>
        </authorList>
    </citation>
    <scope>NUCLEOTIDE SEQUENCE [LARGE SCALE GENOMIC DNA]</scope>
    <source>
        <strain evidence="2">LMG 21967 / CNCM I-2342 / ORS 2060</strain>
    </source>
</reference>
<proteinExistence type="predicted"/>
<dbReference type="EMBL" id="CP001349">
    <property type="protein sequence ID" value="ACL55601.1"/>
    <property type="molecule type" value="Genomic_DNA"/>
</dbReference>
<dbReference type="KEGG" id="mno:Mnod_0564"/>
<evidence type="ECO:0000313" key="2">
    <source>
        <dbReference type="Proteomes" id="UP000008207"/>
    </source>
</evidence>
<dbReference type="STRING" id="460265.Mnod_0564"/>
<protein>
    <submittedName>
        <fullName evidence="1">Uncharacterized protein</fullName>
    </submittedName>
</protein>
<dbReference type="AlphaFoldDB" id="B8IDM9"/>